<comment type="caution">
    <text evidence="2">The sequence shown here is derived from an EMBL/GenBank/DDBJ whole genome shotgun (WGS) entry which is preliminary data.</text>
</comment>
<dbReference type="AlphaFoldDB" id="A0A9N9J0J1"/>
<gene>
    <name evidence="2" type="ORF">RFULGI_LOCUS13827</name>
</gene>
<name>A0A9N9J0J1_9GLOM</name>
<dbReference type="OrthoDB" id="3068380at2759"/>
<feature type="non-terminal residue" evidence="2">
    <location>
        <position position="82"/>
    </location>
</feature>
<evidence type="ECO:0000313" key="2">
    <source>
        <dbReference type="EMBL" id="CAG8754186.1"/>
    </source>
</evidence>
<dbReference type="Proteomes" id="UP000789396">
    <property type="component" value="Unassembled WGS sequence"/>
</dbReference>
<dbReference type="EMBL" id="CAJVPZ010037720">
    <property type="protein sequence ID" value="CAG8754186.1"/>
    <property type="molecule type" value="Genomic_DNA"/>
</dbReference>
<dbReference type="PANTHER" id="PTHR34825">
    <property type="entry name" value="CONSERVED PROTEIN, WITH A WEAK D-GALACTARATE DEHYDRATASE/ALTRONATE HYDROLASE DOMAIN"/>
    <property type="match status" value="1"/>
</dbReference>
<dbReference type="PANTHER" id="PTHR34825:SF1">
    <property type="entry name" value="AAA-ATPASE-LIKE DOMAIN-CONTAINING PROTEIN"/>
    <property type="match status" value="1"/>
</dbReference>
<evidence type="ECO:0000313" key="3">
    <source>
        <dbReference type="Proteomes" id="UP000789396"/>
    </source>
</evidence>
<dbReference type="Pfam" id="PF09820">
    <property type="entry name" value="AAA-ATPase_like"/>
    <property type="match status" value="1"/>
</dbReference>
<reference evidence="2" key="1">
    <citation type="submission" date="2021-06" db="EMBL/GenBank/DDBJ databases">
        <authorList>
            <person name="Kallberg Y."/>
            <person name="Tangrot J."/>
            <person name="Rosling A."/>
        </authorList>
    </citation>
    <scope>NUCLEOTIDE SEQUENCE</scope>
    <source>
        <strain evidence="2">IN212</strain>
    </source>
</reference>
<evidence type="ECO:0000259" key="1">
    <source>
        <dbReference type="Pfam" id="PF09820"/>
    </source>
</evidence>
<feature type="non-terminal residue" evidence="2">
    <location>
        <position position="1"/>
    </location>
</feature>
<protein>
    <submittedName>
        <fullName evidence="2">14026_t:CDS:1</fullName>
    </submittedName>
</protein>
<organism evidence="2 3">
    <name type="scientific">Racocetra fulgida</name>
    <dbReference type="NCBI Taxonomy" id="60492"/>
    <lineage>
        <taxon>Eukaryota</taxon>
        <taxon>Fungi</taxon>
        <taxon>Fungi incertae sedis</taxon>
        <taxon>Mucoromycota</taxon>
        <taxon>Glomeromycotina</taxon>
        <taxon>Glomeromycetes</taxon>
        <taxon>Diversisporales</taxon>
        <taxon>Gigasporaceae</taxon>
        <taxon>Racocetra</taxon>
    </lineage>
</organism>
<feature type="domain" description="AAA-ATPase-like" evidence="1">
    <location>
        <begin position="17"/>
        <end position="82"/>
    </location>
</feature>
<proteinExistence type="predicted"/>
<sequence>ASNESSSKPLKILLTVDLRQRSGYYLDKTYFISKIENLNTQAILFLRPCRFGKTLFLSTLSSYYDIKNQEDQFKQLFGDLFI</sequence>
<keyword evidence="3" id="KW-1185">Reference proteome</keyword>
<accession>A0A9N9J0J1</accession>
<dbReference type="InterPro" id="IPR018631">
    <property type="entry name" value="AAA-ATPase-like_dom"/>
</dbReference>